<proteinExistence type="predicted"/>
<dbReference type="InterPro" id="IPR009647">
    <property type="entry name" value="PBP_C"/>
</dbReference>
<dbReference type="Proteomes" id="UP001524499">
    <property type="component" value="Unassembled WGS sequence"/>
</dbReference>
<feature type="domain" description="Penicillin-binding C-terminal" evidence="1">
    <location>
        <begin position="103"/>
        <end position="185"/>
    </location>
</feature>
<protein>
    <recommendedName>
        <fullName evidence="1">Penicillin-binding C-terminal domain-containing protein</fullName>
    </recommendedName>
</protein>
<gene>
    <name evidence="2" type="ORF">NP590_20395</name>
</gene>
<accession>A0ABT1TLX3</accession>
<reference evidence="2 3" key="1">
    <citation type="submission" date="2022-07" db="EMBL/GenBank/DDBJ databases">
        <title>Methylomonas rivi sp. nov., Methylomonas rosea sp. nov., Methylomonas aureus sp. nov. and Methylomonas subterranea sp. nov., four novel methanotrophs isolated from a freshwater creek and the deep terrestrial subsurface.</title>
        <authorList>
            <person name="Abin C."/>
            <person name="Sankaranarayanan K."/>
            <person name="Garner C."/>
            <person name="Sindelar R."/>
            <person name="Kotary K."/>
            <person name="Garner R."/>
            <person name="Barclay S."/>
            <person name="Lawson P."/>
            <person name="Krumholz L."/>
        </authorList>
    </citation>
    <scope>NUCLEOTIDE SEQUENCE [LARGE SCALE GENOMIC DNA]</scope>
    <source>
        <strain evidence="2 3">SURF-2</strain>
    </source>
</reference>
<organism evidence="2 3">
    <name type="scientific">Methylomonas subterranea</name>
    <dbReference type="NCBI Taxonomy" id="2952225"/>
    <lineage>
        <taxon>Bacteria</taxon>
        <taxon>Pseudomonadati</taxon>
        <taxon>Pseudomonadota</taxon>
        <taxon>Gammaproteobacteria</taxon>
        <taxon>Methylococcales</taxon>
        <taxon>Methylococcaceae</taxon>
        <taxon>Methylomonas</taxon>
    </lineage>
</organism>
<evidence type="ECO:0000313" key="3">
    <source>
        <dbReference type="Proteomes" id="UP001524499"/>
    </source>
</evidence>
<evidence type="ECO:0000313" key="2">
    <source>
        <dbReference type="EMBL" id="MCQ8106469.1"/>
    </source>
</evidence>
<feature type="non-terminal residue" evidence="2">
    <location>
        <position position="1"/>
    </location>
</feature>
<comment type="caution">
    <text evidence="2">The sequence shown here is derived from an EMBL/GenBank/DDBJ whole genome shotgun (WGS) entry which is preliminary data.</text>
</comment>
<name>A0ABT1TLX3_9GAMM</name>
<dbReference type="Pfam" id="PF06832">
    <property type="entry name" value="BiPBP_C"/>
    <property type="match status" value="1"/>
</dbReference>
<evidence type="ECO:0000259" key="1">
    <source>
        <dbReference type="Pfam" id="PF06832"/>
    </source>
</evidence>
<dbReference type="EMBL" id="JANIBJ010000089">
    <property type="protein sequence ID" value="MCQ8106469.1"/>
    <property type="molecule type" value="Genomic_DNA"/>
</dbReference>
<sequence>EPPPAALKRIEVCALSGQALSRWCPHAKSGWIIPGVSPIRACTLHRPIKINPANGLRQCPEDQGQAETRVAEFWDSDELDAFRRAGVRRDMPPAFEKACAQTAAGDAATQPPRIVSPQAGLSYPVRAGQAGSIEFSAVSSAGGSRLFWFVDDQFVGEGATVLWPARPGRFQVAVVDEQGRAADVELTAVSAK</sequence>
<keyword evidence="3" id="KW-1185">Reference proteome</keyword>